<evidence type="ECO:0000313" key="7">
    <source>
        <dbReference type="EMBL" id="AGM71678.1"/>
    </source>
</evidence>
<dbReference type="GO" id="GO:0004867">
    <property type="term" value="F:serine-type endopeptidase inhibitor activity"/>
    <property type="evidence" value="ECO:0007669"/>
    <property type="project" value="UniProtKB-KW"/>
</dbReference>
<evidence type="ECO:0000256" key="4">
    <source>
        <dbReference type="RuleBase" id="RU000411"/>
    </source>
</evidence>
<evidence type="ECO:0000259" key="6">
    <source>
        <dbReference type="SMART" id="SM00093"/>
    </source>
</evidence>
<sequence>MAPLTLGVLPVIGVLLFFTMSVSTNDVKDLQEITDESNKFAFDLYLALRKPLENMMVSPISVQILLALVYTGAGGNTATEMAKVLQIPDKVEDVLNRYKELIEYLEDSPLNLGLKMFLEKTLAVKPEFQERASMYFRSKVSSVNFIANPEETRKEINQWVEQKTNNKIKYLLSEGTVDSLTRMLLTTAIYFEANWATQFNPSLTKYGDFHVTPEENVGVKLIFNDHIFPFNHLPELKAKILELPYSNEEFKMVIMLPDEITGLPELENKLSTLNYTEILRSLHKVTVNVTLPQFTIGKTIYLKKILKQLGMKDLFDQSKANLDGIAENLYATSAIQKAFISLNEEGTNAAAAAALNLAVQPTYRISRSVTSTYSFTGNHPFLFIFSKKDVILFLGKVTNPQNPY</sequence>
<feature type="signal peptide" evidence="5">
    <location>
        <begin position="1"/>
        <end position="24"/>
    </location>
</feature>
<dbReference type="Gene3D" id="2.30.39.10">
    <property type="entry name" value="Alpha-1-antitrypsin, domain 1"/>
    <property type="match status" value="1"/>
</dbReference>
<dbReference type="InterPro" id="IPR023796">
    <property type="entry name" value="Serpin_dom"/>
</dbReference>
<dbReference type="InterPro" id="IPR036186">
    <property type="entry name" value="Serpin_sf"/>
</dbReference>
<dbReference type="InterPro" id="IPR042185">
    <property type="entry name" value="Serpin_sf_2"/>
</dbReference>
<dbReference type="SMART" id="SM00093">
    <property type="entry name" value="SERPIN"/>
    <property type="match status" value="1"/>
</dbReference>
<organism evidence="7">
    <name type="scientific">Panstrongylus megistus</name>
    <dbReference type="NCBI Taxonomy" id="65343"/>
    <lineage>
        <taxon>Eukaryota</taxon>
        <taxon>Metazoa</taxon>
        <taxon>Ecdysozoa</taxon>
        <taxon>Arthropoda</taxon>
        <taxon>Hexapoda</taxon>
        <taxon>Insecta</taxon>
        <taxon>Pterygota</taxon>
        <taxon>Neoptera</taxon>
        <taxon>Paraneoptera</taxon>
        <taxon>Hemiptera</taxon>
        <taxon>Heteroptera</taxon>
        <taxon>Panheteroptera</taxon>
        <taxon>Cimicomorpha</taxon>
        <taxon>Reduviidae</taxon>
        <taxon>Triatominae</taxon>
        <taxon>Panstrongylus</taxon>
    </lineage>
</organism>
<evidence type="ECO:0000256" key="1">
    <source>
        <dbReference type="ARBA" id="ARBA00009500"/>
    </source>
</evidence>
<dbReference type="InterPro" id="IPR042178">
    <property type="entry name" value="Serpin_sf_1"/>
</dbReference>
<dbReference type="Pfam" id="PF00079">
    <property type="entry name" value="Serpin"/>
    <property type="match status" value="1"/>
</dbReference>
<feature type="chain" id="PRO_5004910248" evidence="5">
    <location>
        <begin position="25"/>
        <end position="404"/>
    </location>
</feature>
<dbReference type="AlphaFoldDB" id="W8CQ92"/>
<accession>W8CQ92</accession>
<evidence type="ECO:0000256" key="5">
    <source>
        <dbReference type="SAM" id="SignalP"/>
    </source>
</evidence>
<dbReference type="Gene3D" id="3.30.497.10">
    <property type="entry name" value="Antithrombin, subunit I, domain 2"/>
    <property type="match status" value="1"/>
</dbReference>
<dbReference type="PANTHER" id="PTHR11461:SF211">
    <property type="entry name" value="GH10112P-RELATED"/>
    <property type="match status" value="1"/>
</dbReference>
<dbReference type="EMBL" id="JX894893">
    <property type="protein sequence ID" value="AGM71678.1"/>
    <property type="molecule type" value="mRNA"/>
</dbReference>
<dbReference type="PANTHER" id="PTHR11461">
    <property type="entry name" value="SERINE PROTEASE INHIBITOR, SERPIN"/>
    <property type="match status" value="1"/>
</dbReference>
<dbReference type="GO" id="GO:0005615">
    <property type="term" value="C:extracellular space"/>
    <property type="evidence" value="ECO:0007669"/>
    <property type="project" value="InterPro"/>
</dbReference>
<name>W8CQ92_9HEMI</name>
<comment type="similarity">
    <text evidence="1 4">Belongs to the serpin family.</text>
</comment>
<gene>
    <name evidence="7" type="primary">srp1</name>
</gene>
<reference evidence="7" key="1">
    <citation type="journal article" date="2014" name="Parasit. Vectors">
        <title>Isolation and molecular characterization of a major hemolymph serpin from the triatomine, Panstrongylus megistus.</title>
        <authorList>
            <person name="Moreira C.J."/>
            <person name="Waniek P.J."/>
            <person name="Valente R.H."/>
            <person name="Carvalho P.C."/>
            <person name="Perales J."/>
            <person name="Feder D."/>
            <person name="Geraldo R.B."/>
            <person name="Castro H.C."/>
            <person name="Azambuja P."/>
            <person name="Ratcliffe N.A."/>
            <person name="Mello C.B."/>
        </authorList>
    </citation>
    <scope>NUCLEOTIDE SEQUENCE</scope>
</reference>
<dbReference type="SUPFAM" id="SSF56574">
    <property type="entry name" value="Serpins"/>
    <property type="match status" value="1"/>
</dbReference>
<evidence type="ECO:0000256" key="3">
    <source>
        <dbReference type="ARBA" id="ARBA00022900"/>
    </source>
</evidence>
<keyword evidence="2" id="KW-0646">Protease inhibitor</keyword>
<protein>
    <submittedName>
        <fullName evidence="7">Serpin</fullName>
    </submittedName>
</protein>
<keyword evidence="5" id="KW-0732">Signal</keyword>
<proteinExistence type="evidence at transcript level"/>
<keyword evidence="3" id="KW-0722">Serine protease inhibitor</keyword>
<evidence type="ECO:0000256" key="2">
    <source>
        <dbReference type="ARBA" id="ARBA00022690"/>
    </source>
</evidence>
<dbReference type="InterPro" id="IPR000215">
    <property type="entry name" value="Serpin_fam"/>
</dbReference>
<dbReference type="CDD" id="cd19601">
    <property type="entry name" value="serpin42Da-like"/>
    <property type="match status" value="1"/>
</dbReference>
<feature type="domain" description="Serpin" evidence="6">
    <location>
        <begin position="42"/>
        <end position="400"/>
    </location>
</feature>